<evidence type="ECO:0008006" key="3">
    <source>
        <dbReference type="Google" id="ProtNLM"/>
    </source>
</evidence>
<keyword evidence="2" id="KW-1185">Reference proteome</keyword>
<protein>
    <recommendedName>
        <fullName evidence="3">DUF4806 domain-containing protein</fullName>
    </recommendedName>
</protein>
<feature type="non-terminal residue" evidence="1">
    <location>
        <position position="1"/>
    </location>
</feature>
<organism evidence="1 2">
    <name type="scientific">Allacma fusca</name>
    <dbReference type="NCBI Taxonomy" id="39272"/>
    <lineage>
        <taxon>Eukaryota</taxon>
        <taxon>Metazoa</taxon>
        <taxon>Ecdysozoa</taxon>
        <taxon>Arthropoda</taxon>
        <taxon>Hexapoda</taxon>
        <taxon>Collembola</taxon>
        <taxon>Symphypleona</taxon>
        <taxon>Sminthuridae</taxon>
        <taxon>Allacma</taxon>
    </lineage>
</organism>
<evidence type="ECO:0000313" key="1">
    <source>
        <dbReference type="EMBL" id="CAG7786854.1"/>
    </source>
</evidence>
<sequence length="211" mass="23029">MVTNLTTVQNKRKLSYPSYPPPPPKISIVNETSSQIASTSSISTSVAANVMQHLPFLNTSPVITPPQSVSTVFNQDPGFEQLVISSLSVIKIKLGQMEDTQALILDQLKSVSKINPVKPALSLPVKSLDELNDLELKIMSDETLYSELATHTVAAGVNWGGANDKKGFSFLEVANIVTNAVHYQFGKQKKNLSDIELAIKDWLKAAPQRIK</sequence>
<dbReference type="OrthoDB" id="8887905at2759"/>
<accession>A0A8J2PI58</accession>
<reference evidence="1" key="1">
    <citation type="submission" date="2021-06" db="EMBL/GenBank/DDBJ databases">
        <authorList>
            <person name="Hodson N. C."/>
            <person name="Mongue J. A."/>
            <person name="Jaron S. K."/>
        </authorList>
    </citation>
    <scope>NUCLEOTIDE SEQUENCE</scope>
</reference>
<proteinExistence type="predicted"/>
<dbReference type="AlphaFoldDB" id="A0A8J2PI58"/>
<dbReference type="EMBL" id="CAJVCH010327927">
    <property type="protein sequence ID" value="CAG7786854.1"/>
    <property type="molecule type" value="Genomic_DNA"/>
</dbReference>
<evidence type="ECO:0000313" key="2">
    <source>
        <dbReference type="Proteomes" id="UP000708208"/>
    </source>
</evidence>
<gene>
    <name evidence="1" type="ORF">AFUS01_LOCUS25403</name>
</gene>
<name>A0A8J2PI58_9HEXA</name>
<comment type="caution">
    <text evidence="1">The sequence shown here is derived from an EMBL/GenBank/DDBJ whole genome shotgun (WGS) entry which is preliminary data.</text>
</comment>
<dbReference type="Proteomes" id="UP000708208">
    <property type="component" value="Unassembled WGS sequence"/>
</dbReference>